<evidence type="ECO:0000256" key="1">
    <source>
        <dbReference type="ARBA" id="ARBA00004141"/>
    </source>
</evidence>
<keyword evidence="9" id="KW-1185">Reference proteome</keyword>
<dbReference type="EMBL" id="CALNXI010000178">
    <property type="protein sequence ID" value="CAH3021340.1"/>
    <property type="molecule type" value="Genomic_DNA"/>
</dbReference>
<proteinExistence type="inferred from homology"/>
<feature type="transmembrane region" description="Helical" evidence="7">
    <location>
        <begin position="304"/>
        <end position="324"/>
    </location>
</feature>
<feature type="transmembrane region" description="Helical" evidence="7">
    <location>
        <begin position="367"/>
        <end position="390"/>
    </location>
</feature>
<evidence type="ECO:0000256" key="4">
    <source>
        <dbReference type="ARBA" id="ARBA00022692"/>
    </source>
</evidence>
<keyword evidence="4 7" id="KW-0812">Transmembrane</keyword>
<comment type="similarity">
    <text evidence="2">Belongs to the SLC29A/ENT transporter (TC 2.A.57) family.</text>
</comment>
<dbReference type="PANTHER" id="PTHR10332:SF10">
    <property type="entry name" value="EQUILIBRATIVE NUCLEOSIDE TRANSPORTER 4"/>
    <property type="match status" value="1"/>
</dbReference>
<sequence length="493" mass="54267">MSIPWKLYLTCWFLGASVQSAVFFSFNAVDYFNFFFPENYKPEVYIGVTVGVGATLGAILTVTFQPKSTHLTVLLITQIISALLLVAEVVIVPLDHGVISTPARFGVILAVILAATVVQNVGGGALYSFVGKHFPKFGIHAAQSGGVCAFAATFVIRCISKGSFEHLKDRDRGFRLSGFLFVALVDLIILVACCLLPILRTHVKAVIEGPLNAMETTPLLRSTEFTHTSRTVVMRKNWAVLTTICLTLVISNSLFPGITSQFHGNYNCSRSRQHAYGISSANTLDTTETAPTTNPDPKLSDKTGWFVVILFGCYSVADAIGKNLPIFGIIYNKLSILCNCLVQLVIAIPILLIYFKPCNVGLQADWVAYLTVGLLGLINGYGLCAAMMLLSPGKPENKHEEGLATSIGYMFLQMGILLVRRRSRRFLIPVSFMPSNPEPHLRTNGSGLWCVQRCLQNSYFNLQDLTFLATEKPNLKEKIRTLSLYLYREKNVA</sequence>
<evidence type="ECO:0000313" key="9">
    <source>
        <dbReference type="Proteomes" id="UP001159427"/>
    </source>
</evidence>
<evidence type="ECO:0000256" key="6">
    <source>
        <dbReference type="ARBA" id="ARBA00023136"/>
    </source>
</evidence>
<comment type="subcellular location">
    <subcellularLocation>
        <location evidence="1">Membrane</location>
        <topology evidence="1">Multi-pass membrane protein</topology>
    </subcellularLocation>
</comment>
<feature type="transmembrane region" description="Helical" evidence="7">
    <location>
        <begin position="402"/>
        <end position="419"/>
    </location>
</feature>
<protein>
    <submittedName>
        <fullName evidence="8">Uncharacterized protein</fullName>
    </submittedName>
</protein>
<reference evidence="8 9" key="1">
    <citation type="submission" date="2022-05" db="EMBL/GenBank/DDBJ databases">
        <authorList>
            <consortium name="Genoscope - CEA"/>
            <person name="William W."/>
        </authorList>
    </citation>
    <scope>NUCLEOTIDE SEQUENCE [LARGE SCALE GENOMIC DNA]</scope>
</reference>
<feature type="transmembrane region" description="Helical" evidence="7">
    <location>
        <begin position="137"/>
        <end position="156"/>
    </location>
</feature>
<feature type="transmembrane region" description="Helical" evidence="7">
    <location>
        <begin position="336"/>
        <end position="355"/>
    </location>
</feature>
<evidence type="ECO:0000313" key="8">
    <source>
        <dbReference type="EMBL" id="CAH3021340.1"/>
    </source>
</evidence>
<feature type="transmembrane region" description="Helical" evidence="7">
    <location>
        <begin position="71"/>
        <end position="94"/>
    </location>
</feature>
<feature type="transmembrane region" description="Helical" evidence="7">
    <location>
        <begin position="106"/>
        <end position="130"/>
    </location>
</feature>
<evidence type="ECO:0000256" key="2">
    <source>
        <dbReference type="ARBA" id="ARBA00007965"/>
    </source>
</evidence>
<accession>A0ABN8M3P8</accession>
<feature type="transmembrane region" description="Helical" evidence="7">
    <location>
        <begin position="44"/>
        <end position="64"/>
    </location>
</feature>
<keyword evidence="5 7" id="KW-1133">Transmembrane helix</keyword>
<evidence type="ECO:0000256" key="7">
    <source>
        <dbReference type="SAM" id="Phobius"/>
    </source>
</evidence>
<dbReference type="InterPro" id="IPR002259">
    <property type="entry name" value="Eqnu_transpt"/>
</dbReference>
<evidence type="ECO:0000256" key="5">
    <source>
        <dbReference type="ARBA" id="ARBA00022989"/>
    </source>
</evidence>
<gene>
    <name evidence="8" type="ORF">PEVE_00010867</name>
</gene>
<feature type="transmembrane region" description="Helical" evidence="7">
    <location>
        <begin position="176"/>
        <end position="199"/>
    </location>
</feature>
<comment type="caution">
    <text evidence="8">The sequence shown here is derived from an EMBL/GenBank/DDBJ whole genome shotgun (WGS) entry which is preliminary data.</text>
</comment>
<evidence type="ECO:0000256" key="3">
    <source>
        <dbReference type="ARBA" id="ARBA00022448"/>
    </source>
</evidence>
<dbReference type="Proteomes" id="UP001159427">
    <property type="component" value="Unassembled WGS sequence"/>
</dbReference>
<dbReference type="PANTHER" id="PTHR10332">
    <property type="entry name" value="EQUILIBRATIVE NUCLEOSIDE TRANSPORTER"/>
    <property type="match status" value="1"/>
</dbReference>
<keyword evidence="6 7" id="KW-0472">Membrane</keyword>
<organism evidence="8 9">
    <name type="scientific">Porites evermanni</name>
    <dbReference type="NCBI Taxonomy" id="104178"/>
    <lineage>
        <taxon>Eukaryota</taxon>
        <taxon>Metazoa</taxon>
        <taxon>Cnidaria</taxon>
        <taxon>Anthozoa</taxon>
        <taxon>Hexacorallia</taxon>
        <taxon>Scleractinia</taxon>
        <taxon>Fungiina</taxon>
        <taxon>Poritidae</taxon>
        <taxon>Porites</taxon>
    </lineage>
</organism>
<name>A0ABN8M3P8_9CNID</name>
<feature type="transmembrane region" description="Helical" evidence="7">
    <location>
        <begin position="238"/>
        <end position="255"/>
    </location>
</feature>
<keyword evidence="3" id="KW-0813">Transport</keyword>